<name>A0A4R4RKW0_9ACTN</name>
<organism evidence="1 2">
    <name type="scientific">Jiangella ureilytica</name>
    <dbReference type="NCBI Taxonomy" id="2530374"/>
    <lineage>
        <taxon>Bacteria</taxon>
        <taxon>Bacillati</taxon>
        <taxon>Actinomycetota</taxon>
        <taxon>Actinomycetes</taxon>
        <taxon>Jiangellales</taxon>
        <taxon>Jiangellaceae</taxon>
        <taxon>Jiangella</taxon>
    </lineage>
</organism>
<accession>A0A4R4RKW0</accession>
<protein>
    <submittedName>
        <fullName evidence="1">Uncharacterized protein</fullName>
    </submittedName>
</protein>
<sequence length="63" mass="6391">MRPAAASSPRYAAAWATIVATVTPRSSSSAATSAVVSLGAPTEKVNAPSIGWESAETTRQLTT</sequence>
<evidence type="ECO:0000313" key="2">
    <source>
        <dbReference type="Proteomes" id="UP000295621"/>
    </source>
</evidence>
<dbReference type="AlphaFoldDB" id="A0A4R4RKW0"/>
<comment type="caution">
    <text evidence="1">The sequence shown here is derived from an EMBL/GenBank/DDBJ whole genome shotgun (WGS) entry which is preliminary data.</text>
</comment>
<proteinExistence type="predicted"/>
<keyword evidence="2" id="KW-1185">Reference proteome</keyword>
<dbReference type="Proteomes" id="UP000295621">
    <property type="component" value="Unassembled WGS sequence"/>
</dbReference>
<evidence type="ECO:0000313" key="1">
    <source>
        <dbReference type="EMBL" id="TDC50016.1"/>
    </source>
</evidence>
<dbReference type="EMBL" id="SMKL01000035">
    <property type="protein sequence ID" value="TDC50016.1"/>
    <property type="molecule type" value="Genomic_DNA"/>
</dbReference>
<gene>
    <name evidence="1" type="ORF">E1212_16475</name>
</gene>
<reference evidence="1 2" key="1">
    <citation type="submission" date="2019-02" db="EMBL/GenBank/DDBJ databases">
        <title>Draft genome sequences of novel Actinobacteria.</title>
        <authorList>
            <person name="Sahin N."/>
            <person name="Ay H."/>
            <person name="Saygin H."/>
        </authorList>
    </citation>
    <scope>NUCLEOTIDE SEQUENCE [LARGE SCALE GENOMIC DNA]</scope>
    <source>
        <strain evidence="1 2">KC603</strain>
    </source>
</reference>